<reference evidence="9" key="1">
    <citation type="journal article" date="2015" name="Nature">
        <title>Complex archaea that bridge the gap between prokaryotes and eukaryotes.</title>
        <authorList>
            <person name="Spang A."/>
            <person name="Saw J.H."/>
            <person name="Jorgensen S.L."/>
            <person name="Zaremba-Niedzwiedzka K."/>
            <person name="Martijn J."/>
            <person name="Lind A.E."/>
            <person name="van Eijk R."/>
            <person name="Schleper C."/>
            <person name="Guy L."/>
            <person name="Ettema T.J."/>
        </authorList>
    </citation>
    <scope>NUCLEOTIDE SEQUENCE</scope>
</reference>
<dbReference type="InterPro" id="IPR003593">
    <property type="entry name" value="AAA+_ATPase"/>
</dbReference>
<dbReference type="InterPro" id="IPR003959">
    <property type="entry name" value="ATPase_AAA_core"/>
</dbReference>
<dbReference type="Gene3D" id="1.10.8.60">
    <property type="match status" value="1"/>
</dbReference>
<dbReference type="PANTHER" id="PTHR42960">
    <property type="entry name" value="YCF46 PROTEIN"/>
    <property type="match status" value="1"/>
</dbReference>
<comment type="similarity">
    <text evidence="6">Belongs to the AAA ATPase family. Highly divergent.</text>
</comment>
<dbReference type="Pfam" id="PF00004">
    <property type="entry name" value="AAA"/>
    <property type="match status" value="1"/>
</dbReference>
<evidence type="ECO:0000256" key="4">
    <source>
        <dbReference type="ARBA" id="ARBA00022741"/>
    </source>
</evidence>
<evidence type="ECO:0000256" key="6">
    <source>
        <dbReference type="ARBA" id="ARBA00038088"/>
    </source>
</evidence>
<accession>A0A0F9ED64</accession>
<evidence type="ECO:0000256" key="5">
    <source>
        <dbReference type="ARBA" id="ARBA00022840"/>
    </source>
</evidence>
<dbReference type="EMBL" id="LAZR01037532">
    <property type="protein sequence ID" value="KKL21963.1"/>
    <property type="molecule type" value="Genomic_DNA"/>
</dbReference>
<dbReference type="AlphaFoldDB" id="A0A0F9ED64"/>
<comment type="subcellular location">
    <subcellularLocation>
        <location evidence="1">Plastid</location>
        <location evidence="1">Chloroplast</location>
    </subcellularLocation>
</comment>
<evidence type="ECO:0000259" key="8">
    <source>
        <dbReference type="SMART" id="SM00382"/>
    </source>
</evidence>
<name>A0A0F9ED64_9ZZZZ</name>
<gene>
    <name evidence="9" type="ORF">LCGC14_2440200</name>
</gene>
<dbReference type="PANTHER" id="PTHR42960:SF1">
    <property type="entry name" value="YCF46 PROTEIN"/>
    <property type="match status" value="1"/>
</dbReference>
<keyword evidence="2" id="KW-0150">Chloroplast</keyword>
<evidence type="ECO:0000256" key="7">
    <source>
        <dbReference type="ARBA" id="ARBA00040480"/>
    </source>
</evidence>
<dbReference type="Gene3D" id="3.40.50.300">
    <property type="entry name" value="P-loop containing nucleotide triphosphate hydrolases"/>
    <property type="match status" value="1"/>
</dbReference>
<dbReference type="GO" id="GO:0005524">
    <property type="term" value="F:ATP binding"/>
    <property type="evidence" value="ECO:0007669"/>
    <property type="project" value="UniProtKB-KW"/>
</dbReference>
<proteinExistence type="inferred from homology"/>
<comment type="caution">
    <text evidence="9">The sequence shown here is derived from an EMBL/GenBank/DDBJ whole genome shotgun (WGS) entry which is preliminary data.</text>
</comment>
<evidence type="ECO:0000256" key="3">
    <source>
        <dbReference type="ARBA" id="ARBA00022640"/>
    </source>
</evidence>
<dbReference type="Pfam" id="PF17862">
    <property type="entry name" value="AAA_lid_3"/>
    <property type="match status" value="1"/>
</dbReference>
<dbReference type="InterPro" id="IPR052381">
    <property type="entry name" value="AAA_domain_protein"/>
</dbReference>
<dbReference type="InterPro" id="IPR027417">
    <property type="entry name" value="P-loop_NTPase"/>
</dbReference>
<keyword evidence="5" id="KW-0067">ATP-binding</keyword>
<organism evidence="9">
    <name type="scientific">marine sediment metagenome</name>
    <dbReference type="NCBI Taxonomy" id="412755"/>
    <lineage>
        <taxon>unclassified sequences</taxon>
        <taxon>metagenomes</taxon>
        <taxon>ecological metagenomes</taxon>
    </lineage>
</organism>
<feature type="domain" description="AAA+ ATPase" evidence="8">
    <location>
        <begin position="199"/>
        <end position="339"/>
    </location>
</feature>
<evidence type="ECO:0000256" key="1">
    <source>
        <dbReference type="ARBA" id="ARBA00004229"/>
    </source>
</evidence>
<dbReference type="GO" id="GO:0009507">
    <property type="term" value="C:chloroplast"/>
    <property type="evidence" value="ECO:0007669"/>
    <property type="project" value="UniProtKB-SubCell"/>
</dbReference>
<evidence type="ECO:0000313" key="9">
    <source>
        <dbReference type="EMBL" id="KKL21963.1"/>
    </source>
</evidence>
<dbReference type="SMART" id="SM00382">
    <property type="entry name" value="AAA"/>
    <property type="match status" value="1"/>
</dbReference>
<dbReference type="InterPro" id="IPR041569">
    <property type="entry name" value="AAA_lid_3"/>
</dbReference>
<feature type="non-terminal residue" evidence="9">
    <location>
        <position position="1"/>
    </location>
</feature>
<dbReference type="SUPFAM" id="SSF52540">
    <property type="entry name" value="P-loop containing nucleoside triphosphate hydrolases"/>
    <property type="match status" value="1"/>
</dbReference>
<keyword evidence="4" id="KW-0547">Nucleotide-binding</keyword>
<keyword evidence="3" id="KW-0934">Plastid</keyword>
<sequence>TETLIGALRFMRGNNTPLRYLFKDALSHLKDPSAERLLRDVAADFARDRRTVFMVDAGGALPASLHPLAAPFELALPDEKEIKDIVRNTARELIRAGNAAVDLSSAEFDRFLANLRGLTRVEVAQAVAEAILSNGRLDAGDIDLAIAVKRRRLRQTGVLDYIPPPDEFPSIGGMANLRGWLSLRAKALTDKARDFGLEPPRGILLLGVQGCGKSLMARYVAADWHIPLLRMDVGSLYDKFIGQTEHHLRTAFQVASAMAPCVLWIDEIEKAFASAGAGAGGAMSDGGLSQRMFGQLLTWMQDHDNPVFLVATANDVTALPPELMRKGRFDEVFFVDLPSAEAREVIFKIHLARRKRDPEAFDLPALAAASEGFSGAEIEQAIVSAMYAAFAADRDLSAKDVLGELAATEPLSVLMAEKITDLRTWARQRCVQAD</sequence>
<evidence type="ECO:0000256" key="2">
    <source>
        <dbReference type="ARBA" id="ARBA00022528"/>
    </source>
</evidence>
<protein>
    <recommendedName>
        <fullName evidence="7">Uncharacterized AAA domain-containing protein ycf46</fullName>
    </recommendedName>
</protein>
<dbReference type="GO" id="GO:0016887">
    <property type="term" value="F:ATP hydrolysis activity"/>
    <property type="evidence" value="ECO:0007669"/>
    <property type="project" value="InterPro"/>
</dbReference>